<dbReference type="InterPro" id="IPR032710">
    <property type="entry name" value="NTF2-like_dom_sf"/>
</dbReference>
<reference evidence="2 3" key="1">
    <citation type="submission" date="2019-04" db="EMBL/GenBank/DDBJ databases">
        <title>Shimia ponticola sp. nov., isolated from seawater.</title>
        <authorList>
            <person name="Kim Y.-O."/>
            <person name="Yoon J.-H."/>
        </authorList>
    </citation>
    <scope>NUCLEOTIDE SEQUENCE [LARGE SCALE GENOMIC DNA]</scope>
    <source>
        <strain evidence="2 3">MYP11</strain>
    </source>
</reference>
<dbReference type="EMBL" id="SRKY01000006">
    <property type="protein sequence ID" value="THH34433.1"/>
    <property type="molecule type" value="Genomic_DNA"/>
</dbReference>
<dbReference type="SUPFAM" id="SSF54427">
    <property type="entry name" value="NTF2-like"/>
    <property type="match status" value="1"/>
</dbReference>
<evidence type="ECO:0000259" key="1">
    <source>
        <dbReference type="Pfam" id="PF13577"/>
    </source>
</evidence>
<dbReference type="OrthoDB" id="8686501at2"/>
<protein>
    <submittedName>
        <fullName evidence="2">Nuclear transport factor 2 family protein</fullName>
    </submittedName>
</protein>
<proteinExistence type="predicted"/>
<dbReference type="Pfam" id="PF13577">
    <property type="entry name" value="SnoaL_4"/>
    <property type="match status" value="1"/>
</dbReference>
<evidence type="ECO:0000313" key="2">
    <source>
        <dbReference type="EMBL" id="THH34433.1"/>
    </source>
</evidence>
<dbReference type="RefSeq" id="WP_136464574.1">
    <property type="nucleotide sequence ID" value="NZ_SRKY01000006.1"/>
</dbReference>
<accession>A0A4V3XJU0</accession>
<gene>
    <name evidence="2" type="ORF">E4Z66_18555</name>
</gene>
<keyword evidence="3" id="KW-1185">Reference proteome</keyword>
<dbReference type="InterPro" id="IPR037401">
    <property type="entry name" value="SnoaL-like"/>
</dbReference>
<comment type="caution">
    <text evidence="2">The sequence shown here is derived from an EMBL/GenBank/DDBJ whole genome shotgun (WGS) entry which is preliminary data.</text>
</comment>
<feature type="domain" description="SnoaL-like" evidence="1">
    <location>
        <begin position="15"/>
        <end position="158"/>
    </location>
</feature>
<dbReference type="AlphaFoldDB" id="A0A4V3XJU0"/>
<dbReference type="Gene3D" id="3.10.450.50">
    <property type="match status" value="1"/>
</dbReference>
<evidence type="ECO:0000313" key="3">
    <source>
        <dbReference type="Proteomes" id="UP000306602"/>
    </source>
</evidence>
<dbReference type="Proteomes" id="UP000306602">
    <property type="component" value="Unassembled WGS sequence"/>
</dbReference>
<sequence>MTDDRISALESRIATLEAEAEVRRLQARYMFLCDTPNPEFGTNSDAERIDRIMELFAPEAVWEGVGEYYDGQFGRAEGWDAIKAHFQAFWAGKTDPALILNCHYLTSEQIRVAPDAMTAEGNWVHMQPWLFSDGKAMLRSSRLFNRFRKCEDGIWRFTQNRTENVFIAPLAPTWASDYPSTSVLMRP</sequence>
<organism evidence="2 3">
    <name type="scientific">Aliishimia ponticola</name>
    <dbReference type="NCBI Taxonomy" id="2499833"/>
    <lineage>
        <taxon>Bacteria</taxon>
        <taxon>Pseudomonadati</taxon>
        <taxon>Pseudomonadota</taxon>
        <taxon>Alphaproteobacteria</taxon>
        <taxon>Rhodobacterales</taxon>
        <taxon>Paracoccaceae</taxon>
        <taxon>Aliishimia</taxon>
    </lineage>
</organism>
<name>A0A4V3XJU0_9RHOB</name>